<feature type="region of interest" description="Disordered" evidence="1">
    <location>
        <begin position="139"/>
        <end position="161"/>
    </location>
</feature>
<reference evidence="2" key="2">
    <citation type="submission" date="2015-09" db="EMBL/GenBank/DDBJ databases">
        <title>Draft genome sequence of Mycobacterium neoaurum DSM 44074.</title>
        <authorList>
            <person name="Croce O."/>
            <person name="Robert C."/>
            <person name="Raoult D."/>
            <person name="Drancourt M."/>
        </authorList>
    </citation>
    <scope>NUCLEOTIDE SEQUENCE</scope>
    <source>
        <strain evidence="2">DSM 44074</strain>
    </source>
</reference>
<evidence type="ECO:0000313" key="2">
    <source>
        <dbReference type="EMBL" id="CDQ46810.1"/>
    </source>
</evidence>
<feature type="compositionally biased region" description="Polar residues" evidence="1">
    <location>
        <begin position="668"/>
        <end position="680"/>
    </location>
</feature>
<feature type="compositionally biased region" description="Low complexity" evidence="1">
    <location>
        <begin position="144"/>
        <end position="160"/>
    </location>
</feature>
<accession>A0AAV2WS16</accession>
<evidence type="ECO:0000313" key="3">
    <source>
        <dbReference type="Proteomes" id="UP000028864"/>
    </source>
</evidence>
<evidence type="ECO:0000256" key="1">
    <source>
        <dbReference type="SAM" id="MobiDB-lite"/>
    </source>
</evidence>
<feature type="region of interest" description="Disordered" evidence="1">
    <location>
        <begin position="1026"/>
        <end position="1050"/>
    </location>
</feature>
<sequence>MPAIAMPEPVVSLWNAIRTFQYTWNNQRATVNPIVLGQAADGTITGSLNAVDYDDAAPVYTVAGQPKNGVVTVDANGNFTYTPNAQTAALGGNDQFSVIVNDIIGTPTHFRGLFGLLGWLGPRQTTIVVHVDPILPSSAGNGYTATGSDPTTGSTSGSVTVNNPANGTLTYTLGTGAPTRGTVTIDPTTGAFTYTPTEEARHAAAADAASAADKLDTFSVTVTDGYNTFTVPVSLNILPNNANPTVGAPGTTITNPTNGAVTGAVSVTDADGDTPRFTGPTSSTKGGTVTVDPTTGAYTYTPTAAIRHAAAANGATTADQTDTFAITVSDGHGGTIEVPVTVGISSFNTNPTAGTPTVTNVNGGSGVVAGSVGGATDADGDTPRYSGPATSVKGGTVTVDATTGAYTYTPTAAIRHAAAANGATTADQTDTFTITVSDGHGGTVEVPVSVSIVAANTAPVAGATVTGLSHTTGTATGSITGSDSDGDTTVFGGSTLSTKGGTVTIDAATGAFVYTPTAAARHAAAALGASGSDLVDSFTATVSDGYGGTTSVVVVIALSATNTGPTSGSATVGSPSGPAGTVTGTVSIVDPDNDVPSYSAPALSTKGGTITIDPSTGTYVYTPSAAVRHAAAANGATTADQTDTFTITVSDGHGGTIEVPVTVQVSGSNTAPSVSTSVGNPSGPGGAVSGTVNVTDSDNDTTVITGPLTSTKGGTVTIDPTTGAFTYTPTTAIRHAAAANGATTADQTDTFTITVDDGHGGTTTLAVTVDIDPTNTAPTVSATIGNPSGTQGTVTGTLNITDNDNDTPVITGPLTSTKGGTVTVDPTTGAFTYTPTTAIRHAAAATGAPASAGKDTFDLTVDDGHGGTMVVTILVDVDPANSTPTAAVNVNTPNASNGNVTGSVVVTDADQDTPVFSGSTTTALGGTVTVNTTTGTFSYTPTAAARHNAAAANAPASALTDTFNVTISDGHGGTLVVPVSVTISPSNTAPTGTASINTFPNGDFSNSLTGWTAIDGRVKLGGAGTVAGWPTPVDPTRAPDGGIESTGGTGTYTTTVTNGRAVMVSELSGVSNTPAGSGGVVHGPVVVSNNPLAIYAGATVQFDWEASGGWDAFDVVGYIVDVDTGRTEIMLNATGANAQTVQPVTVVNYLVNTTGNYRFVFVSGTWDATRGEAAGARLSIDNVKVLNNNNPTGVVNGAVTGSDANGDTLTYTGPGSTGKGTVILDSATGSFSYTPTAAARAAATAAGASAADQSDTFIVMLDDGHGGLTPVSVTVPIT</sequence>
<feature type="region of interest" description="Disordered" evidence="1">
    <location>
        <begin position="268"/>
        <end position="287"/>
    </location>
</feature>
<dbReference type="Pfam" id="PF17963">
    <property type="entry name" value="Big_9"/>
    <property type="match status" value="9"/>
</dbReference>
<dbReference type="InterPro" id="IPR010221">
    <property type="entry name" value="VCBS_dom"/>
</dbReference>
<reference evidence="2" key="1">
    <citation type="submission" date="2014-05" db="EMBL/GenBank/DDBJ databases">
        <authorList>
            <person name="Urmite Genomes"/>
        </authorList>
    </citation>
    <scope>NUCLEOTIDE SEQUENCE</scope>
    <source>
        <strain evidence="2">DSM 44074</strain>
    </source>
</reference>
<name>A0AAV2WS16_MYCNE</name>
<dbReference type="Proteomes" id="UP000028864">
    <property type="component" value="Unassembled WGS sequence"/>
</dbReference>
<protein>
    <submittedName>
        <fullName evidence="2">YVTN beta-propeller repeat-containing protein</fullName>
    </submittedName>
</protein>
<feature type="region of interest" description="Disordered" evidence="1">
    <location>
        <begin position="668"/>
        <end position="689"/>
    </location>
</feature>
<organism evidence="2 3">
    <name type="scientific">Mycolicibacterium neoaurum</name>
    <name type="common">Mycobacterium neoaurum</name>
    <dbReference type="NCBI Taxonomy" id="1795"/>
    <lineage>
        <taxon>Bacteria</taxon>
        <taxon>Bacillati</taxon>
        <taxon>Actinomycetota</taxon>
        <taxon>Actinomycetes</taxon>
        <taxon>Mycobacteriales</taxon>
        <taxon>Mycobacteriaceae</taxon>
        <taxon>Mycolicibacterium</taxon>
    </lineage>
</organism>
<dbReference type="AlphaFoldDB" id="A0AAV2WS16"/>
<proteinExistence type="predicted"/>
<gene>
    <name evidence="2" type="ORF">BN1047_04724</name>
</gene>
<dbReference type="NCBIfam" id="TIGR01965">
    <property type="entry name" value="VCBS_repeat"/>
    <property type="match status" value="8"/>
</dbReference>
<dbReference type="EMBL" id="LK021342">
    <property type="protein sequence ID" value="CDQ46810.1"/>
    <property type="molecule type" value="Genomic_DNA"/>
</dbReference>